<gene>
    <name evidence="2" type="ORF">AWB76_03255</name>
</gene>
<dbReference type="STRING" id="1777137.AWB76_03255"/>
<dbReference type="Pfam" id="PF12684">
    <property type="entry name" value="DUF3799"/>
    <property type="match status" value="1"/>
</dbReference>
<dbReference type="EMBL" id="FCOI02000009">
    <property type="protein sequence ID" value="SAK62492.1"/>
    <property type="molecule type" value="Genomic_DNA"/>
</dbReference>
<accession>A0A158AXF1</accession>
<dbReference type="Proteomes" id="UP000054624">
    <property type="component" value="Unassembled WGS sequence"/>
</dbReference>
<sequence length="287" mass="32291">MIRSDLTIEQYHALPDVSKSGLDDLHVSPAHFFALHRDPNRPAPRERAGQLEGNLAHCAILEPDEFAQRYVTIPNDAPRRPTDAQWHAAKPSEASIRAMAWWREFNERTQGVTVISPGQYDAAMRQAESVRALPDIREALSRGRAEVSAFWRDPETGVACRCRPDWIYEATDAAAILVDVKTFSSAGASEFARQAARKRYHVQDAFYTDGYAAASGRDVLAFIFVAVETEWPYAAHAMMLDDPSKAQGRAEYQRNLRTYARCVETGEWPGYSKEISLITLPSWAFQD</sequence>
<name>A0A158AXF1_9BURK</name>
<dbReference type="RefSeq" id="WP_061161078.1">
    <property type="nucleotide sequence ID" value="NZ_FCOI02000009.1"/>
</dbReference>
<dbReference type="Gene3D" id="3.90.320.10">
    <property type="match status" value="1"/>
</dbReference>
<keyword evidence="2" id="KW-0540">Nuclease</keyword>
<keyword evidence="3" id="KW-1185">Reference proteome</keyword>
<feature type="domain" description="Putative exodeoxyribonuclease 8 PDDEXK-like" evidence="1">
    <location>
        <begin position="18"/>
        <end position="278"/>
    </location>
</feature>
<dbReference type="GO" id="GO:0004527">
    <property type="term" value="F:exonuclease activity"/>
    <property type="evidence" value="ECO:0007669"/>
    <property type="project" value="UniProtKB-KW"/>
</dbReference>
<evidence type="ECO:0000259" key="1">
    <source>
        <dbReference type="Pfam" id="PF12684"/>
    </source>
</evidence>
<dbReference type="InterPro" id="IPR024432">
    <property type="entry name" value="Put_RecE_PDDEXK-like_dom"/>
</dbReference>
<dbReference type="AlphaFoldDB" id="A0A158AXF1"/>
<keyword evidence="2" id="KW-0378">Hydrolase</keyword>
<keyword evidence="2" id="KW-0269">Exonuclease</keyword>
<organism evidence="2 3">
    <name type="scientific">Caballeronia temeraria</name>
    <dbReference type="NCBI Taxonomy" id="1777137"/>
    <lineage>
        <taxon>Bacteria</taxon>
        <taxon>Pseudomonadati</taxon>
        <taxon>Pseudomonadota</taxon>
        <taxon>Betaproteobacteria</taxon>
        <taxon>Burkholderiales</taxon>
        <taxon>Burkholderiaceae</taxon>
        <taxon>Caballeronia</taxon>
    </lineage>
</organism>
<evidence type="ECO:0000313" key="2">
    <source>
        <dbReference type="EMBL" id="SAK62492.1"/>
    </source>
</evidence>
<proteinExistence type="predicted"/>
<protein>
    <submittedName>
        <fullName evidence="2">Exonuclease VIII</fullName>
    </submittedName>
</protein>
<reference evidence="3" key="1">
    <citation type="submission" date="2016-01" db="EMBL/GenBank/DDBJ databases">
        <authorList>
            <person name="Peeters Charlotte."/>
        </authorList>
    </citation>
    <scope>NUCLEOTIDE SEQUENCE [LARGE SCALE GENOMIC DNA]</scope>
</reference>
<evidence type="ECO:0000313" key="3">
    <source>
        <dbReference type="Proteomes" id="UP000054624"/>
    </source>
</evidence>
<dbReference type="InterPro" id="IPR011604">
    <property type="entry name" value="PDDEXK-like_dom_sf"/>
</dbReference>
<dbReference type="OrthoDB" id="256590at2"/>